<comment type="subcellular location">
    <subcellularLocation>
        <location evidence="1">Membrane</location>
        <topology evidence="1">Multi-pass membrane protein</topology>
    </subcellularLocation>
</comment>
<dbReference type="GO" id="GO:0006865">
    <property type="term" value="P:amino acid transport"/>
    <property type="evidence" value="ECO:0007669"/>
    <property type="project" value="InterPro"/>
</dbReference>
<dbReference type="GO" id="GO:0016020">
    <property type="term" value="C:membrane"/>
    <property type="evidence" value="ECO:0007669"/>
    <property type="project" value="UniProtKB-SubCell"/>
</dbReference>
<dbReference type="GO" id="GO:0022857">
    <property type="term" value="F:transmembrane transporter activity"/>
    <property type="evidence" value="ECO:0007669"/>
    <property type="project" value="InterPro"/>
</dbReference>
<accession>G2Q5D5</accession>
<feature type="transmembrane region" description="Helical" evidence="6">
    <location>
        <begin position="514"/>
        <end position="532"/>
    </location>
</feature>
<feature type="transmembrane region" description="Helical" evidence="6">
    <location>
        <begin position="483"/>
        <end position="502"/>
    </location>
</feature>
<evidence type="ECO:0000313" key="8">
    <source>
        <dbReference type="Proteomes" id="UP000007322"/>
    </source>
</evidence>
<dbReference type="Proteomes" id="UP000007322">
    <property type="component" value="Chromosome 1"/>
</dbReference>
<organism evidence="7 8">
    <name type="scientific">Thermothelomyces thermophilus (strain ATCC 42464 / BCRC 31852 / DSM 1799)</name>
    <name type="common">Sporotrichum thermophile</name>
    <dbReference type="NCBI Taxonomy" id="573729"/>
    <lineage>
        <taxon>Eukaryota</taxon>
        <taxon>Fungi</taxon>
        <taxon>Dikarya</taxon>
        <taxon>Ascomycota</taxon>
        <taxon>Pezizomycotina</taxon>
        <taxon>Sordariomycetes</taxon>
        <taxon>Sordariomycetidae</taxon>
        <taxon>Sordariales</taxon>
        <taxon>Chaetomiaceae</taxon>
        <taxon>Thermothelomyces</taxon>
    </lineage>
</organism>
<name>G2Q5D5_THET4</name>
<sequence>MASAAAQEKREAPPDAEAPFEILRGDVAPASTLRGDVTRNEADKELEAMGYTPVFRREFSAWSSFSFAMSICGIYGSLMSTWVYGLQAGGAAAIMWSWIIGGAGSLLLALSLAELSSAYPSAGAMYSVLKYVAPESQVPLLCWMSGYITLVGLIAGTASTEYATSQMLLAAVSIASGFSYVPTALHVFAVMALLTIIHAAINSLPTRWLTRLANGYVVFHMSVLISASIYLLVQTKDKHSIAYAFTDFQPMSGWSPPGFAFLFGCLTPAWTLTNADSTTRMAEEAKDPARVVPRAIAAATSFSYVIGLLFNLVLVVCMGDDPAALLRFPSLLSSSSPLSSPPPVRDGNAQQQPVALLFLRALGPAPAVFFTLAGFAVMNLVAVPGLQAGSRTVFALARDDLVPLSRVLRRVSARARAPLAAVWAYAAAVVVVNLLGLASRAAVAAVFAVCAAAFNATYVLAIVCKMAYGRFERGPWHLGRWSVPVNLVAVAWNAFVSVIFFLPTELPVTRENMNYAAVVFAFVLLFSIGFWYTHGRHYYTGPGTRAKNNSPAGVPPIC</sequence>
<keyword evidence="8" id="KW-1185">Reference proteome</keyword>
<keyword evidence="4 6" id="KW-1133">Transmembrane helix</keyword>
<protein>
    <submittedName>
        <fullName evidence="7">Amino-acid permease</fullName>
    </submittedName>
</protein>
<keyword evidence="3 6" id="KW-0812">Transmembrane</keyword>
<keyword evidence="2" id="KW-0813">Transport</keyword>
<dbReference type="OMA" id="FWCIAIN"/>
<dbReference type="InterPro" id="IPR004840">
    <property type="entry name" value="Amino_acid_permease_CS"/>
</dbReference>
<reference evidence="7 8" key="1">
    <citation type="journal article" date="2011" name="Nat. Biotechnol.">
        <title>Comparative genomic analysis of the thermophilic biomass-degrading fungi Myceliophthora thermophila and Thielavia terrestris.</title>
        <authorList>
            <person name="Berka R.M."/>
            <person name="Grigoriev I.V."/>
            <person name="Otillar R."/>
            <person name="Salamov A."/>
            <person name="Grimwood J."/>
            <person name="Reid I."/>
            <person name="Ishmael N."/>
            <person name="John T."/>
            <person name="Darmond C."/>
            <person name="Moisan M.-C."/>
            <person name="Henrissat B."/>
            <person name="Coutinho P.M."/>
            <person name="Lombard V."/>
            <person name="Natvig D.O."/>
            <person name="Lindquist E."/>
            <person name="Schmutz J."/>
            <person name="Lucas S."/>
            <person name="Harris P."/>
            <person name="Powlowski J."/>
            <person name="Bellemare A."/>
            <person name="Taylor D."/>
            <person name="Butler G."/>
            <person name="de Vries R.P."/>
            <person name="Allijn I.E."/>
            <person name="van den Brink J."/>
            <person name="Ushinsky S."/>
            <person name="Storms R."/>
            <person name="Powell A.J."/>
            <person name="Paulsen I.T."/>
            <person name="Elbourne L.D.H."/>
            <person name="Baker S.E."/>
            <person name="Magnuson J."/>
            <person name="LaBoissiere S."/>
            <person name="Clutterbuck A.J."/>
            <person name="Martinez D."/>
            <person name="Wogulis M."/>
            <person name="de Leon A.L."/>
            <person name="Rey M.W."/>
            <person name="Tsang A."/>
        </authorList>
    </citation>
    <scope>NUCLEOTIDE SEQUENCE [LARGE SCALE GENOMIC DNA]</scope>
    <source>
        <strain evidence="8">ATCC 42464 / BCRC 31852 / DSM 1799</strain>
    </source>
</reference>
<feature type="transmembrane region" description="Helical" evidence="6">
    <location>
        <begin position="294"/>
        <end position="316"/>
    </location>
</feature>
<dbReference type="PANTHER" id="PTHR45649:SF9">
    <property type="entry name" value="AMINO-ACID PERMEASE 2"/>
    <property type="match status" value="1"/>
</dbReference>
<dbReference type="PANTHER" id="PTHR45649">
    <property type="entry name" value="AMINO-ACID PERMEASE BAT1"/>
    <property type="match status" value="1"/>
</dbReference>
<dbReference type="PROSITE" id="PS00218">
    <property type="entry name" value="AMINO_ACID_PERMEASE_1"/>
    <property type="match status" value="1"/>
</dbReference>
<feature type="transmembrane region" description="Helical" evidence="6">
    <location>
        <begin position="415"/>
        <end position="435"/>
    </location>
</feature>
<evidence type="ECO:0000256" key="6">
    <source>
        <dbReference type="SAM" id="Phobius"/>
    </source>
</evidence>
<feature type="transmembrane region" description="Helical" evidence="6">
    <location>
        <begin position="178"/>
        <end position="201"/>
    </location>
</feature>
<dbReference type="HOGENOM" id="CLU_004495_0_1_1"/>
<feature type="transmembrane region" description="Helical" evidence="6">
    <location>
        <begin position="367"/>
        <end position="386"/>
    </location>
</feature>
<evidence type="ECO:0000256" key="5">
    <source>
        <dbReference type="ARBA" id="ARBA00023136"/>
    </source>
</evidence>
<dbReference type="InParanoid" id="G2Q5D5"/>
<dbReference type="InterPro" id="IPR002293">
    <property type="entry name" value="AA/rel_permease1"/>
</dbReference>
<dbReference type="OrthoDB" id="10054429at2759"/>
<evidence type="ECO:0000256" key="1">
    <source>
        <dbReference type="ARBA" id="ARBA00004141"/>
    </source>
</evidence>
<keyword evidence="5 6" id="KW-0472">Membrane</keyword>
<dbReference type="KEGG" id="mtm:MYCTH_41714"/>
<dbReference type="PIRSF" id="PIRSF006060">
    <property type="entry name" value="AA_transporter"/>
    <property type="match status" value="1"/>
</dbReference>
<dbReference type="EMBL" id="CP003002">
    <property type="protein sequence ID" value="AEO53766.1"/>
    <property type="molecule type" value="Genomic_DNA"/>
</dbReference>
<evidence type="ECO:0000256" key="2">
    <source>
        <dbReference type="ARBA" id="ARBA00022448"/>
    </source>
</evidence>
<feature type="transmembrane region" description="Helical" evidence="6">
    <location>
        <begin position="213"/>
        <end position="233"/>
    </location>
</feature>
<feature type="transmembrane region" description="Helical" evidence="6">
    <location>
        <begin position="65"/>
        <end position="84"/>
    </location>
</feature>
<dbReference type="Gene3D" id="1.20.1740.10">
    <property type="entry name" value="Amino acid/polyamine transporter I"/>
    <property type="match status" value="1"/>
</dbReference>
<gene>
    <name evidence="7" type="ORF">MYCTH_41714</name>
</gene>
<feature type="transmembrane region" description="Helical" evidence="6">
    <location>
        <begin position="441"/>
        <end position="463"/>
    </location>
</feature>
<dbReference type="Pfam" id="PF13520">
    <property type="entry name" value="AA_permease_2"/>
    <property type="match status" value="1"/>
</dbReference>
<dbReference type="RefSeq" id="XP_003659011.1">
    <property type="nucleotide sequence ID" value="XM_003658963.1"/>
</dbReference>
<dbReference type="VEuPathDB" id="FungiDB:MYCTH_41714"/>
<dbReference type="AlphaFoldDB" id="G2Q5D5"/>
<evidence type="ECO:0000256" key="4">
    <source>
        <dbReference type="ARBA" id="ARBA00022989"/>
    </source>
</evidence>
<evidence type="ECO:0000256" key="3">
    <source>
        <dbReference type="ARBA" id="ARBA00022692"/>
    </source>
</evidence>
<dbReference type="eggNOG" id="KOG1289">
    <property type="taxonomic scope" value="Eukaryota"/>
</dbReference>
<feature type="transmembrane region" description="Helical" evidence="6">
    <location>
        <begin position="140"/>
        <end position="158"/>
    </location>
</feature>
<evidence type="ECO:0000313" key="7">
    <source>
        <dbReference type="EMBL" id="AEO53766.1"/>
    </source>
</evidence>
<proteinExistence type="predicted"/>
<feature type="transmembrane region" description="Helical" evidence="6">
    <location>
        <begin position="96"/>
        <end position="119"/>
    </location>
</feature>
<feature type="transmembrane region" description="Helical" evidence="6">
    <location>
        <begin position="253"/>
        <end position="273"/>
    </location>
</feature>
<dbReference type="GeneID" id="11511699"/>